<dbReference type="Proteomes" id="UP000014977">
    <property type="component" value="Unassembled WGS sequence"/>
</dbReference>
<organism evidence="2 3">
    <name type="scientific">Desulfococcus multivorans DSM 2059</name>
    <dbReference type="NCBI Taxonomy" id="1121405"/>
    <lineage>
        <taxon>Bacteria</taxon>
        <taxon>Pseudomonadati</taxon>
        <taxon>Thermodesulfobacteriota</taxon>
        <taxon>Desulfobacteria</taxon>
        <taxon>Desulfobacterales</taxon>
        <taxon>Desulfococcaceae</taxon>
        <taxon>Desulfococcus</taxon>
    </lineage>
</organism>
<name>S7TXL1_DESML</name>
<accession>S7TXL1</accession>
<gene>
    <name evidence="2" type="ORF">dsmv_0082</name>
</gene>
<keyword evidence="1" id="KW-1133">Transmembrane helix</keyword>
<dbReference type="EMBL" id="ATHJ01000072">
    <property type="protein sequence ID" value="EPR41782.1"/>
    <property type="molecule type" value="Genomic_DNA"/>
</dbReference>
<evidence type="ECO:0000313" key="3">
    <source>
        <dbReference type="Proteomes" id="UP000014977"/>
    </source>
</evidence>
<keyword evidence="1" id="KW-0812">Transmembrane</keyword>
<protein>
    <submittedName>
        <fullName evidence="2">Uncharacterized protein</fullName>
    </submittedName>
</protein>
<sequence>MNKRIKNLILTGIVGYAVYYVLTHHFIYIDNSFAVLPKSEITLNHTLFSPGNRKEILYKGIDSILENEDLREAGIGDLMVEKNLITSDELRNAEEALDYGG</sequence>
<keyword evidence="1" id="KW-0472">Membrane</keyword>
<proteinExistence type="predicted"/>
<dbReference type="AlphaFoldDB" id="S7TXL1"/>
<keyword evidence="3" id="KW-1185">Reference proteome</keyword>
<evidence type="ECO:0000256" key="1">
    <source>
        <dbReference type="SAM" id="Phobius"/>
    </source>
</evidence>
<comment type="caution">
    <text evidence="2">The sequence shown here is derived from an EMBL/GenBank/DDBJ whole genome shotgun (WGS) entry which is preliminary data.</text>
</comment>
<feature type="transmembrane region" description="Helical" evidence="1">
    <location>
        <begin position="7"/>
        <end position="29"/>
    </location>
</feature>
<reference evidence="2 3" key="1">
    <citation type="journal article" date="2013" name="Genome Announc.">
        <title>Draft genome sequences for three mercury-methylating, sulfate-reducing bacteria.</title>
        <authorList>
            <person name="Brown S.D."/>
            <person name="Hurt R.A.Jr."/>
            <person name="Gilmour C.C."/>
            <person name="Elias D.A."/>
        </authorList>
    </citation>
    <scope>NUCLEOTIDE SEQUENCE [LARGE SCALE GENOMIC DNA]</scope>
    <source>
        <strain evidence="2 3">DSM 2059</strain>
    </source>
</reference>
<evidence type="ECO:0000313" key="2">
    <source>
        <dbReference type="EMBL" id="EPR41782.1"/>
    </source>
</evidence>
<dbReference type="STRING" id="897.B2D07_01475"/>